<proteinExistence type="predicted"/>
<comment type="caution">
    <text evidence="1">The sequence shown here is derived from an EMBL/GenBank/DDBJ whole genome shotgun (WGS) entry which is preliminary data.</text>
</comment>
<keyword evidence="2" id="KW-1185">Reference proteome</keyword>
<evidence type="ECO:0000313" key="2">
    <source>
        <dbReference type="Proteomes" id="UP000642571"/>
    </source>
</evidence>
<name>A0ABQ1Q282_9BACI</name>
<evidence type="ECO:0000313" key="1">
    <source>
        <dbReference type="EMBL" id="GGD10984.1"/>
    </source>
</evidence>
<dbReference type="EMBL" id="BMIN01000006">
    <property type="protein sequence ID" value="GGD10984.1"/>
    <property type="molecule type" value="Genomic_DNA"/>
</dbReference>
<organism evidence="1 2">
    <name type="scientific">Pontibacillus salipaludis</name>
    <dbReference type="NCBI Taxonomy" id="1697394"/>
    <lineage>
        <taxon>Bacteria</taxon>
        <taxon>Bacillati</taxon>
        <taxon>Bacillota</taxon>
        <taxon>Bacilli</taxon>
        <taxon>Bacillales</taxon>
        <taxon>Bacillaceae</taxon>
        <taxon>Pontibacillus</taxon>
    </lineage>
</organism>
<protein>
    <submittedName>
        <fullName evidence="1">Uncharacterized protein</fullName>
    </submittedName>
</protein>
<dbReference type="Proteomes" id="UP000642571">
    <property type="component" value="Unassembled WGS sequence"/>
</dbReference>
<sequence length="55" mass="6040">MSIKGKKVRIGGLTSSHKGEVSLINHPYPIFQQLLTQSIRKTLKIIAGILVVVVE</sequence>
<accession>A0ABQ1Q282</accession>
<gene>
    <name evidence="1" type="ORF">GCM10011389_18190</name>
</gene>
<reference evidence="2" key="1">
    <citation type="journal article" date="2019" name="Int. J. Syst. Evol. Microbiol.">
        <title>The Global Catalogue of Microorganisms (GCM) 10K type strain sequencing project: providing services to taxonomists for standard genome sequencing and annotation.</title>
        <authorList>
            <consortium name="The Broad Institute Genomics Platform"/>
            <consortium name="The Broad Institute Genome Sequencing Center for Infectious Disease"/>
            <person name="Wu L."/>
            <person name="Ma J."/>
        </authorList>
    </citation>
    <scope>NUCLEOTIDE SEQUENCE [LARGE SCALE GENOMIC DNA]</scope>
    <source>
        <strain evidence="2">CGMCC 1.15353</strain>
    </source>
</reference>